<evidence type="ECO:0000256" key="6">
    <source>
        <dbReference type="ARBA" id="ARBA00023136"/>
    </source>
</evidence>
<proteinExistence type="inferred from homology"/>
<evidence type="ECO:0000256" key="8">
    <source>
        <dbReference type="RuleBase" id="RU000477"/>
    </source>
</evidence>
<dbReference type="PANTHER" id="PTHR43829">
    <property type="entry name" value="AQUAPORIN OR AQUAGLYCEROPORIN RELATED"/>
    <property type="match status" value="1"/>
</dbReference>
<sequence>MWMIHPLTPVSGGSKLSRVLFHSSSTTSTCVLRNKPKCFRLLRNKQRSFLFPYGAGGHINPAVTLAMCVFGRCDWHKLPAYFIGQCLGGFLGSLVIYSAYYDLISHYQTDIAGLTINETWSIKTAGIFATMPNDHVGLVGCYYDQ</sequence>
<feature type="transmembrane region" description="Helical" evidence="9">
    <location>
        <begin position="50"/>
        <end position="72"/>
    </location>
</feature>
<dbReference type="WBParaSite" id="nRc.2.0.1.t01926-RA">
    <property type="protein sequence ID" value="nRc.2.0.1.t01926-RA"/>
    <property type="gene ID" value="nRc.2.0.1.g01926"/>
</dbReference>
<dbReference type="GO" id="GO:0015254">
    <property type="term" value="F:glycerol channel activity"/>
    <property type="evidence" value="ECO:0007669"/>
    <property type="project" value="TreeGrafter"/>
</dbReference>
<evidence type="ECO:0000256" key="5">
    <source>
        <dbReference type="ARBA" id="ARBA00022989"/>
    </source>
</evidence>
<accession>A0A915HK28</accession>
<evidence type="ECO:0000256" key="1">
    <source>
        <dbReference type="ARBA" id="ARBA00004141"/>
    </source>
</evidence>
<evidence type="ECO:0000313" key="10">
    <source>
        <dbReference type="Proteomes" id="UP000887565"/>
    </source>
</evidence>
<keyword evidence="5 9" id="KW-1133">Transmembrane helix</keyword>
<comment type="subcellular location">
    <subcellularLocation>
        <location evidence="1">Membrane</location>
        <topology evidence="1">Multi-pass membrane protein</topology>
    </subcellularLocation>
</comment>
<dbReference type="InterPro" id="IPR050363">
    <property type="entry name" value="MIP/Aquaporin"/>
</dbReference>
<dbReference type="Pfam" id="PF00230">
    <property type="entry name" value="MIP"/>
    <property type="match status" value="1"/>
</dbReference>
<comment type="similarity">
    <text evidence="2 8">Belongs to the MIP/aquaporin (TC 1.A.8) family.</text>
</comment>
<dbReference type="InterPro" id="IPR023271">
    <property type="entry name" value="Aquaporin-like"/>
</dbReference>
<evidence type="ECO:0000256" key="7">
    <source>
        <dbReference type="ARBA" id="ARBA00045280"/>
    </source>
</evidence>
<dbReference type="GO" id="GO:0015250">
    <property type="term" value="F:water channel activity"/>
    <property type="evidence" value="ECO:0007669"/>
    <property type="project" value="TreeGrafter"/>
</dbReference>
<protein>
    <submittedName>
        <fullName evidence="11">Uncharacterized protein</fullName>
    </submittedName>
</protein>
<dbReference type="PROSITE" id="PS00221">
    <property type="entry name" value="MIP"/>
    <property type="match status" value="1"/>
</dbReference>
<dbReference type="GO" id="GO:0005886">
    <property type="term" value="C:plasma membrane"/>
    <property type="evidence" value="ECO:0007669"/>
    <property type="project" value="TreeGrafter"/>
</dbReference>
<dbReference type="PRINTS" id="PR00783">
    <property type="entry name" value="MINTRINSICP"/>
</dbReference>
<dbReference type="Proteomes" id="UP000887565">
    <property type="component" value="Unplaced"/>
</dbReference>
<dbReference type="InterPro" id="IPR000425">
    <property type="entry name" value="MIP"/>
</dbReference>
<dbReference type="AlphaFoldDB" id="A0A915HK28"/>
<evidence type="ECO:0000256" key="2">
    <source>
        <dbReference type="ARBA" id="ARBA00006175"/>
    </source>
</evidence>
<keyword evidence="3 8" id="KW-0813">Transport</keyword>
<dbReference type="Gene3D" id="1.20.1080.10">
    <property type="entry name" value="Glycerol uptake facilitator protein"/>
    <property type="match status" value="1"/>
</dbReference>
<evidence type="ECO:0000313" key="11">
    <source>
        <dbReference type="WBParaSite" id="nRc.2.0.1.t01926-RA"/>
    </source>
</evidence>
<name>A0A915HK28_ROMCU</name>
<organism evidence="10 11">
    <name type="scientific">Romanomermis culicivorax</name>
    <name type="common">Nematode worm</name>
    <dbReference type="NCBI Taxonomy" id="13658"/>
    <lineage>
        <taxon>Eukaryota</taxon>
        <taxon>Metazoa</taxon>
        <taxon>Ecdysozoa</taxon>
        <taxon>Nematoda</taxon>
        <taxon>Enoplea</taxon>
        <taxon>Dorylaimia</taxon>
        <taxon>Mermithida</taxon>
        <taxon>Mermithoidea</taxon>
        <taxon>Mermithidae</taxon>
        <taxon>Romanomermis</taxon>
    </lineage>
</organism>
<evidence type="ECO:0000256" key="3">
    <source>
        <dbReference type="ARBA" id="ARBA00022448"/>
    </source>
</evidence>
<dbReference type="PANTHER" id="PTHR43829:SF9">
    <property type="entry name" value="AQUAPORIN-9"/>
    <property type="match status" value="1"/>
</dbReference>
<dbReference type="SUPFAM" id="SSF81338">
    <property type="entry name" value="Aquaporin-like"/>
    <property type="match status" value="1"/>
</dbReference>
<keyword evidence="4 8" id="KW-0812">Transmembrane</keyword>
<feature type="transmembrane region" description="Helical" evidence="9">
    <location>
        <begin position="78"/>
        <end position="100"/>
    </location>
</feature>
<reference evidence="11" key="1">
    <citation type="submission" date="2022-11" db="UniProtKB">
        <authorList>
            <consortium name="WormBaseParasite"/>
        </authorList>
    </citation>
    <scope>IDENTIFICATION</scope>
</reference>
<comment type="function">
    <text evidence="7">Aquaglyceroporin that may modulate the water content and osmolytes during anhydrobiosis.</text>
</comment>
<keyword evidence="10" id="KW-1185">Reference proteome</keyword>
<evidence type="ECO:0000256" key="4">
    <source>
        <dbReference type="ARBA" id="ARBA00022692"/>
    </source>
</evidence>
<evidence type="ECO:0000256" key="9">
    <source>
        <dbReference type="SAM" id="Phobius"/>
    </source>
</evidence>
<keyword evidence="6 9" id="KW-0472">Membrane</keyword>
<dbReference type="InterPro" id="IPR022357">
    <property type="entry name" value="MIP_CS"/>
</dbReference>